<organism evidence="1 2">
    <name type="scientific">Brevibacterium daeguense</name>
    <dbReference type="NCBI Taxonomy" id="909936"/>
    <lineage>
        <taxon>Bacteria</taxon>
        <taxon>Bacillati</taxon>
        <taxon>Actinomycetota</taxon>
        <taxon>Actinomycetes</taxon>
        <taxon>Micrococcales</taxon>
        <taxon>Brevibacteriaceae</taxon>
        <taxon>Brevibacterium</taxon>
    </lineage>
</organism>
<proteinExistence type="predicted"/>
<dbReference type="RefSeq" id="WP_236863570.1">
    <property type="nucleotide sequence ID" value="NZ_JAJTWW010000004.1"/>
</dbReference>
<dbReference type="Proteomes" id="UP001501586">
    <property type="component" value="Unassembled WGS sequence"/>
</dbReference>
<gene>
    <name evidence="1" type="ORF">GCM10022261_10510</name>
</gene>
<accession>A0ABP8EHS0</accession>
<reference evidence="2" key="1">
    <citation type="journal article" date="2019" name="Int. J. Syst. Evol. Microbiol.">
        <title>The Global Catalogue of Microorganisms (GCM) 10K type strain sequencing project: providing services to taxonomists for standard genome sequencing and annotation.</title>
        <authorList>
            <consortium name="The Broad Institute Genomics Platform"/>
            <consortium name="The Broad Institute Genome Sequencing Center for Infectious Disease"/>
            <person name="Wu L."/>
            <person name="Ma J."/>
        </authorList>
    </citation>
    <scope>NUCLEOTIDE SEQUENCE [LARGE SCALE GENOMIC DNA]</scope>
    <source>
        <strain evidence="2">JCM 17458</strain>
    </source>
</reference>
<dbReference type="EMBL" id="BAABAZ010000004">
    <property type="protein sequence ID" value="GAA4283520.1"/>
    <property type="molecule type" value="Genomic_DNA"/>
</dbReference>
<evidence type="ECO:0000313" key="2">
    <source>
        <dbReference type="Proteomes" id="UP001501586"/>
    </source>
</evidence>
<evidence type="ECO:0000313" key="1">
    <source>
        <dbReference type="EMBL" id="GAA4283520.1"/>
    </source>
</evidence>
<sequence>MRSTTDESSWRRYDDCLFPVFHERFEEQWGKGTAPFLDPSVIDEQQPRPRAQWVNIDTGAALAVVPVWQDDPTNRSFAILYLPPVGGIWPLRPNPPIYLDTGADGVEKDAREDAFREAVAHAERFIYGTTNEV</sequence>
<comment type="caution">
    <text evidence="1">The sequence shown here is derived from an EMBL/GenBank/DDBJ whole genome shotgun (WGS) entry which is preliminary data.</text>
</comment>
<name>A0ABP8EHS0_9MICO</name>
<protein>
    <submittedName>
        <fullName evidence="1">Uncharacterized protein</fullName>
    </submittedName>
</protein>
<keyword evidence="2" id="KW-1185">Reference proteome</keyword>